<dbReference type="Gene3D" id="3.40.30.10">
    <property type="entry name" value="Glutaredoxin"/>
    <property type="match status" value="1"/>
</dbReference>
<dbReference type="CDD" id="cd03056">
    <property type="entry name" value="GST_N_4"/>
    <property type="match status" value="1"/>
</dbReference>
<dbReference type="AlphaFoldDB" id="A0A926UP93"/>
<organism evidence="3 4">
    <name type="scientific">Pseudanabaena cinerea FACHB-1277</name>
    <dbReference type="NCBI Taxonomy" id="2949581"/>
    <lineage>
        <taxon>Bacteria</taxon>
        <taxon>Bacillati</taxon>
        <taxon>Cyanobacteriota</taxon>
        <taxon>Cyanophyceae</taxon>
        <taxon>Pseudanabaenales</taxon>
        <taxon>Pseudanabaenaceae</taxon>
        <taxon>Pseudanabaena</taxon>
        <taxon>Pseudanabaena cinerea</taxon>
    </lineage>
</organism>
<dbReference type="SUPFAM" id="SSF47616">
    <property type="entry name" value="GST C-terminal domain-like"/>
    <property type="match status" value="1"/>
</dbReference>
<dbReference type="RefSeq" id="WP_190349117.1">
    <property type="nucleotide sequence ID" value="NZ_JACJPY010000002.1"/>
</dbReference>
<dbReference type="Proteomes" id="UP000631421">
    <property type="component" value="Unassembled WGS sequence"/>
</dbReference>
<dbReference type="InterPro" id="IPR004045">
    <property type="entry name" value="Glutathione_S-Trfase_N"/>
</dbReference>
<name>A0A926UP93_9CYAN</name>
<protein>
    <submittedName>
        <fullName evidence="3">Glutathione S-transferase</fullName>
    </submittedName>
</protein>
<evidence type="ECO:0000259" key="1">
    <source>
        <dbReference type="PROSITE" id="PS50404"/>
    </source>
</evidence>
<reference evidence="3" key="1">
    <citation type="journal article" date="2015" name="ISME J.">
        <title>Draft Genome Sequence of Streptomyces incarnatus NRRL8089, which Produces the Nucleoside Antibiotic Sinefungin.</title>
        <authorList>
            <person name="Oshima K."/>
            <person name="Hattori M."/>
            <person name="Shimizu H."/>
            <person name="Fukuda K."/>
            <person name="Nemoto M."/>
            <person name="Inagaki K."/>
            <person name="Tamura T."/>
        </authorList>
    </citation>
    <scope>NUCLEOTIDE SEQUENCE</scope>
    <source>
        <strain evidence="3">FACHB-1277</strain>
    </source>
</reference>
<dbReference type="PANTHER" id="PTHR44051">
    <property type="entry name" value="GLUTATHIONE S-TRANSFERASE-RELATED"/>
    <property type="match status" value="1"/>
</dbReference>
<dbReference type="InterPro" id="IPR010987">
    <property type="entry name" value="Glutathione-S-Trfase_C-like"/>
</dbReference>
<dbReference type="InterPro" id="IPR036249">
    <property type="entry name" value="Thioredoxin-like_sf"/>
</dbReference>
<feature type="domain" description="GST N-terminal" evidence="1">
    <location>
        <begin position="1"/>
        <end position="81"/>
    </location>
</feature>
<sequence length="198" mass="22582">MIKLYDYWLSGNCHKVRLMLSILKLEHELIPINIKELEQKSLDFLQLNPFGMVPVLTDGTEILRDSQAILFYLGMKYGGDWLPREAVAMSKVVQWLSTSAQDIQNSLAAARVHFLLGRDLNIGLAQQRAHNLLKTMDKHLETRHWLEGDRPTIADIACFPYIALAGDAKVSLDDYLNVVTWLERVKQIEGFVSMQGML</sequence>
<evidence type="ECO:0000259" key="2">
    <source>
        <dbReference type="PROSITE" id="PS50405"/>
    </source>
</evidence>
<gene>
    <name evidence="3" type="ORF">H6F44_01355</name>
</gene>
<dbReference type="InterPro" id="IPR004046">
    <property type="entry name" value="GST_C"/>
</dbReference>
<dbReference type="SFLD" id="SFLDS00019">
    <property type="entry name" value="Glutathione_Transferase_(cytos"/>
    <property type="match status" value="1"/>
</dbReference>
<dbReference type="PROSITE" id="PS50404">
    <property type="entry name" value="GST_NTER"/>
    <property type="match status" value="1"/>
</dbReference>
<keyword evidence="4" id="KW-1185">Reference proteome</keyword>
<dbReference type="SFLD" id="SFLDG00358">
    <property type="entry name" value="Main_(cytGST)"/>
    <property type="match status" value="1"/>
</dbReference>
<dbReference type="PROSITE" id="PS50405">
    <property type="entry name" value="GST_CTER"/>
    <property type="match status" value="1"/>
</dbReference>
<dbReference type="SUPFAM" id="SSF52833">
    <property type="entry name" value="Thioredoxin-like"/>
    <property type="match status" value="1"/>
</dbReference>
<evidence type="ECO:0000313" key="4">
    <source>
        <dbReference type="Proteomes" id="UP000631421"/>
    </source>
</evidence>
<dbReference type="Pfam" id="PF00043">
    <property type="entry name" value="GST_C"/>
    <property type="match status" value="1"/>
</dbReference>
<feature type="domain" description="GST C-terminal" evidence="2">
    <location>
        <begin position="85"/>
        <end position="198"/>
    </location>
</feature>
<dbReference type="CDD" id="cd03206">
    <property type="entry name" value="GST_C_7"/>
    <property type="match status" value="1"/>
</dbReference>
<comment type="caution">
    <text evidence="3">The sequence shown here is derived from an EMBL/GenBank/DDBJ whole genome shotgun (WGS) entry which is preliminary data.</text>
</comment>
<dbReference type="Gene3D" id="1.20.1050.10">
    <property type="match status" value="1"/>
</dbReference>
<proteinExistence type="predicted"/>
<dbReference type="EMBL" id="JACJPY010000002">
    <property type="protein sequence ID" value="MBD2148779.1"/>
    <property type="molecule type" value="Genomic_DNA"/>
</dbReference>
<dbReference type="PANTHER" id="PTHR44051:SF2">
    <property type="entry name" value="HYPOTHETICAL GLUTATHIONE S-TRANSFERASE LIKE PROTEIN"/>
    <property type="match status" value="1"/>
</dbReference>
<dbReference type="InterPro" id="IPR040079">
    <property type="entry name" value="Glutathione_S-Trfase"/>
</dbReference>
<dbReference type="Pfam" id="PF13417">
    <property type="entry name" value="GST_N_3"/>
    <property type="match status" value="1"/>
</dbReference>
<reference evidence="3" key="2">
    <citation type="submission" date="2020-08" db="EMBL/GenBank/DDBJ databases">
        <authorList>
            <person name="Chen M."/>
            <person name="Teng W."/>
            <person name="Zhao L."/>
            <person name="Hu C."/>
            <person name="Zhou Y."/>
            <person name="Han B."/>
            <person name="Song L."/>
            <person name="Shu W."/>
        </authorList>
    </citation>
    <scope>NUCLEOTIDE SEQUENCE</scope>
    <source>
        <strain evidence="3">FACHB-1277</strain>
    </source>
</reference>
<accession>A0A926UP93</accession>
<dbReference type="InterPro" id="IPR036282">
    <property type="entry name" value="Glutathione-S-Trfase_C_sf"/>
</dbReference>
<dbReference type="SFLD" id="SFLDG01151">
    <property type="entry name" value="Main.2:_Nu-like"/>
    <property type="match status" value="1"/>
</dbReference>
<evidence type="ECO:0000313" key="3">
    <source>
        <dbReference type="EMBL" id="MBD2148779.1"/>
    </source>
</evidence>